<accession>A0A4Q0VR69</accession>
<feature type="transmembrane region" description="Helical" evidence="6">
    <location>
        <begin position="138"/>
        <end position="163"/>
    </location>
</feature>
<dbReference type="PANTHER" id="PTHR30249">
    <property type="entry name" value="PUTATIVE SEROTONIN TRANSPORTER"/>
    <property type="match status" value="1"/>
</dbReference>
<evidence type="ECO:0000256" key="4">
    <source>
        <dbReference type="ARBA" id="ARBA00022989"/>
    </source>
</evidence>
<dbReference type="AlphaFoldDB" id="A0A4Q0VR69"/>
<comment type="caution">
    <text evidence="7">The sequence shown here is derived from an EMBL/GenBank/DDBJ whole genome shotgun (WGS) entry which is preliminary data.</text>
</comment>
<evidence type="ECO:0000256" key="5">
    <source>
        <dbReference type="ARBA" id="ARBA00023136"/>
    </source>
</evidence>
<feature type="transmembrane region" description="Helical" evidence="6">
    <location>
        <begin position="63"/>
        <end position="80"/>
    </location>
</feature>
<evidence type="ECO:0000256" key="2">
    <source>
        <dbReference type="ARBA" id="ARBA00022475"/>
    </source>
</evidence>
<reference evidence="7 8" key="1">
    <citation type="journal article" date="2019" name="Int. J. Syst. Evol. Microbiol.">
        <title>Anaerobacillus alkaliphilus sp. nov., a novel alkaliphilic and moderately halophilic bacterium.</title>
        <authorList>
            <person name="Borsodi A.K."/>
            <person name="Aszalos J.M."/>
            <person name="Bihari P."/>
            <person name="Nagy I."/>
            <person name="Schumann P."/>
            <person name="Sproer C."/>
            <person name="Kovacs A.L."/>
            <person name="Boka K."/>
            <person name="Dobosy P."/>
            <person name="Ovari M."/>
            <person name="Szili-Kovacs T."/>
            <person name="Toth E."/>
        </authorList>
    </citation>
    <scope>NUCLEOTIDE SEQUENCE [LARGE SCALE GENOMIC DNA]</scope>
    <source>
        <strain evidence="7 8">B16-10</strain>
    </source>
</reference>
<evidence type="ECO:0000256" key="3">
    <source>
        <dbReference type="ARBA" id="ARBA00022692"/>
    </source>
</evidence>
<feature type="transmembrane region" description="Helical" evidence="6">
    <location>
        <begin position="32"/>
        <end position="51"/>
    </location>
</feature>
<evidence type="ECO:0000256" key="6">
    <source>
        <dbReference type="SAM" id="Phobius"/>
    </source>
</evidence>
<feature type="transmembrane region" description="Helical" evidence="6">
    <location>
        <begin position="203"/>
        <end position="228"/>
    </location>
</feature>
<evidence type="ECO:0000313" key="7">
    <source>
        <dbReference type="EMBL" id="RXI98631.1"/>
    </source>
</evidence>
<dbReference type="InterPro" id="IPR007300">
    <property type="entry name" value="CidB/LrgB"/>
</dbReference>
<proteinExistence type="predicted"/>
<organism evidence="7 8">
    <name type="scientific">Anaerobacillus alkaliphilus</name>
    <dbReference type="NCBI Taxonomy" id="1548597"/>
    <lineage>
        <taxon>Bacteria</taxon>
        <taxon>Bacillati</taxon>
        <taxon>Bacillota</taxon>
        <taxon>Bacilli</taxon>
        <taxon>Bacillales</taxon>
        <taxon>Bacillaceae</taxon>
        <taxon>Anaerobacillus</taxon>
    </lineage>
</organism>
<keyword evidence="5 6" id="KW-0472">Membrane</keyword>
<keyword evidence="2" id="KW-1003">Cell membrane</keyword>
<protein>
    <submittedName>
        <fullName evidence="7">LrgB family protein</fullName>
    </submittedName>
</protein>
<dbReference type="GO" id="GO:0005886">
    <property type="term" value="C:plasma membrane"/>
    <property type="evidence" value="ECO:0007669"/>
    <property type="project" value="UniProtKB-SubCell"/>
</dbReference>
<keyword evidence="8" id="KW-1185">Reference proteome</keyword>
<feature type="transmembrane region" description="Helical" evidence="6">
    <location>
        <begin position="170"/>
        <end position="191"/>
    </location>
</feature>
<comment type="subcellular location">
    <subcellularLocation>
        <location evidence="1">Cell membrane</location>
        <topology evidence="1">Multi-pass membrane protein</topology>
    </subcellularLocation>
</comment>
<evidence type="ECO:0000256" key="1">
    <source>
        <dbReference type="ARBA" id="ARBA00004651"/>
    </source>
</evidence>
<sequence>MNEMGITIVVILATVGTYILSRKFYQKYPSPITNPLLIGTFLLILLLVGSGTSYETYMIGGKWIEHLLGPAVVALAFPLYKNRKILTKYLLPLCCGVTIGAFLGIISGAGLSKLLGIEDLLIYSLIPKSVTTPVAMEVAATLGGIPALAALFVMIAGIGGAIFGPVLLKFLKVTHFLGIGVGLGSAAHAIGTSRAHEFGELEGAISTVSMTLSAVIVSFLGPILFYVFY</sequence>
<dbReference type="OrthoDB" id="9811701at2"/>
<feature type="transmembrane region" description="Helical" evidence="6">
    <location>
        <begin position="6"/>
        <end position="25"/>
    </location>
</feature>
<dbReference type="RefSeq" id="WP_129079984.1">
    <property type="nucleotide sequence ID" value="NZ_QOUX01000046.1"/>
</dbReference>
<feature type="transmembrane region" description="Helical" evidence="6">
    <location>
        <begin position="89"/>
        <end position="111"/>
    </location>
</feature>
<dbReference type="Proteomes" id="UP000290649">
    <property type="component" value="Unassembled WGS sequence"/>
</dbReference>
<dbReference type="EMBL" id="QOUX01000046">
    <property type="protein sequence ID" value="RXI98631.1"/>
    <property type="molecule type" value="Genomic_DNA"/>
</dbReference>
<dbReference type="PANTHER" id="PTHR30249:SF17">
    <property type="entry name" value="HOLIN-LIKE PROTEIN CIDB"/>
    <property type="match status" value="1"/>
</dbReference>
<gene>
    <name evidence="7" type="ORF">DS745_20155</name>
</gene>
<name>A0A4Q0VR69_9BACI</name>
<evidence type="ECO:0000313" key="8">
    <source>
        <dbReference type="Proteomes" id="UP000290649"/>
    </source>
</evidence>
<keyword evidence="4 6" id="KW-1133">Transmembrane helix</keyword>
<keyword evidence="3 6" id="KW-0812">Transmembrane</keyword>
<dbReference type="Pfam" id="PF04172">
    <property type="entry name" value="LrgB"/>
    <property type="match status" value="1"/>
</dbReference>